<organism evidence="1 2">
    <name type="scientific">Halogeometricum rufum</name>
    <dbReference type="NCBI Taxonomy" id="553469"/>
    <lineage>
        <taxon>Archaea</taxon>
        <taxon>Methanobacteriati</taxon>
        <taxon>Methanobacteriota</taxon>
        <taxon>Stenosarchaea group</taxon>
        <taxon>Halobacteria</taxon>
        <taxon>Halobacteriales</taxon>
        <taxon>Haloferacaceae</taxon>
        <taxon>Halogeometricum</taxon>
    </lineage>
</organism>
<dbReference type="Pfam" id="PF10778">
    <property type="entry name" value="DehI"/>
    <property type="match status" value="1"/>
</dbReference>
<dbReference type="GO" id="GO:0019120">
    <property type="term" value="F:hydrolase activity, acting on acid halide bonds, in C-halide compounds"/>
    <property type="evidence" value="ECO:0007669"/>
    <property type="project" value="InterPro"/>
</dbReference>
<dbReference type="InterPro" id="IPR019714">
    <property type="entry name" value="2-haloacid_dehalogenase_DehI"/>
</dbReference>
<dbReference type="Proteomes" id="UP000198531">
    <property type="component" value="Unassembled WGS sequence"/>
</dbReference>
<evidence type="ECO:0000313" key="1">
    <source>
        <dbReference type="EMBL" id="SFR39552.1"/>
    </source>
</evidence>
<dbReference type="AlphaFoldDB" id="A0A1I6GBJ0"/>
<dbReference type="OrthoDB" id="338740at2157"/>
<protein>
    <submittedName>
        <fullName evidence="1">Halocarboxylic acid dehydrogenase DehI</fullName>
    </submittedName>
</protein>
<gene>
    <name evidence="1" type="ORF">SAMN04487947_0875</name>
</gene>
<reference evidence="2" key="1">
    <citation type="submission" date="2016-10" db="EMBL/GenBank/DDBJ databases">
        <authorList>
            <person name="Varghese N."/>
            <person name="Submissions S."/>
        </authorList>
    </citation>
    <scope>NUCLEOTIDE SEQUENCE [LARGE SCALE GENOMIC DNA]</scope>
    <source>
        <strain evidence="2">CGMCC 1.7736</strain>
    </source>
</reference>
<evidence type="ECO:0000313" key="2">
    <source>
        <dbReference type="Proteomes" id="UP000198531"/>
    </source>
</evidence>
<dbReference type="EMBL" id="FOYT01000001">
    <property type="protein sequence ID" value="SFR39552.1"/>
    <property type="molecule type" value="Genomic_DNA"/>
</dbReference>
<keyword evidence="2" id="KW-1185">Reference proteome</keyword>
<name>A0A1I6GBJ0_9EURY</name>
<accession>A0A1I6GBJ0</accession>
<dbReference type="RefSeq" id="WP_089804931.1">
    <property type="nucleotide sequence ID" value="NZ_FOYT01000001.1"/>
</dbReference>
<sequence length="295" mass="33090">MDTDRQLHELDARGWKRGLYADVQRTFRAPIVNWIFRTTMANEPGFLRYAWGQVKPVFQTRAFARLSVRYRDAVLDAMDAPDDPLPRYRPSETGLDPAAARELRGQLATYDVVAPRLAVLFETMDRALHGDPVGHEPGEVSAATEPFPDWLDRDRGRAPTLLDDADVADELADTVDRVRSFHGFDGGLPSIYRTLAQWPPFFERMWADVEPRLERDAFADALERTDDLVSSFVDATPYRPRVAPDDLTGVGFDEETVADVQGLFRQFNAGPVETVLPALPVFAATVDAAGERELI</sequence>
<proteinExistence type="predicted"/>